<dbReference type="Proteomes" id="UP000800041">
    <property type="component" value="Unassembled WGS sequence"/>
</dbReference>
<protein>
    <submittedName>
        <fullName evidence="2">Uncharacterized protein</fullName>
    </submittedName>
</protein>
<dbReference type="AlphaFoldDB" id="A0A6G1GW97"/>
<evidence type="ECO:0000256" key="1">
    <source>
        <dbReference type="SAM" id="MobiDB-lite"/>
    </source>
</evidence>
<gene>
    <name evidence="2" type="ORF">K402DRAFT_394925</name>
</gene>
<dbReference type="EMBL" id="ML977163">
    <property type="protein sequence ID" value="KAF1985231.1"/>
    <property type="molecule type" value="Genomic_DNA"/>
</dbReference>
<feature type="region of interest" description="Disordered" evidence="1">
    <location>
        <begin position="1"/>
        <end position="21"/>
    </location>
</feature>
<feature type="compositionally biased region" description="Polar residues" evidence="1">
    <location>
        <begin position="1"/>
        <end position="13"/>
    </location>
</feature>
<evidence type="ECO:0000313" key="3">
    <source>
        <dbReference type="Proteomes" id="UP000800041"/>
    </source>
</evidence>
<reference evidence="2" key="1">
    <citation type="journal article" date="2020" name="Stud. Mycol.">
        <title>101 Dothideomycetes genomes: a test case for predicting lifestyles and emergence of pathogens.</title>
        <authorList>
            <person name="Haridas S."/>
            <person name="Albert R."/>
            <person name="Binder M."/>
            <person name="Bloem J."/>
            <person name="Labutti K."/>
            <person name="Salamov A."/>
            <person name="Andreopoulos B."/>
            <person name="Baker S."/>
            <person name="Barry K."/>
            <person name="Bills G."/>
            <person name="Bluhm B."/>
            <person name="Cannon C."/>
            <person name="Castanera R."/>
            <person name="Culley D."/>
            <person name="Daum C."/>
            <person name="Ezra D."/>
            <person name="Gonzalez J."/>
            <person name="Henrissat B."/>
            <person name="Kuo A."/>
            <person name="Liang C."/>
            <person name="Lipzen A."/>
            <person name="Lutzoni F."/>
            <person name="Magnuson J."/>
            <person name="Mondo S."/>
            <person name="Nolan M."/>
            <person name="Ohm R."/>
            <person name="Pangilinan J."/>
            <person name="Park H.-J."/>
            <person name="Ramirez L."/>
            <person name="Alfaro M."/>
            <person name="Sun H."/>
            <person name="Tritt A."/>
            <person name="Yoshinaga Y."/>
            <person name="Zwiers L.-H."/>
            <person name="Turgeon B."/>
            <person name="Goodwin S."/>
            <person name="Spatafora J."/>
            <person name="Crous P."/>
            <person name="Grigoriev I."/>
        </authorList>
    </citation>
    <scope>NUCLEOTIDE SEQUENCE</scope>
    <source>
        <strain evidence="2">CBS 113979</strain>
    </source>
</reference>
<accession>A0A6G1GW97</accession>
<dbReference type="OrthoDB" id="3558968at2759"/>
<evidence type="ECO:0000313" key="2">
    <source>
        <dbReference type="EMBL" id="KAF1985231.1"/>
    </source>
</evidence>
<organism evidence="2 3">
    <name type="scientific">Aulographum hederae CBS 113979</name>
    <dbReference type="NCBI Taxonomy" id="1176131"/>
    <lineage>
        <taxon>Eukaryota</taxon>
        <taxon>Fungi</taxon>
        <taxon>Dikarya</taxon>
        <taxon>Ascomycota</taxon>
        <taxon>Pezizomycotina</taxon>
        <taxon>Dothideomycetes</taxon>
        <taxon>Pleosporomycetidae</taxon>
        <taxon>Aulographales</taxon>
        <taxon>Aulographaceae</taxon>
    </lineage>
</organism>
<keyword evidence="3" id="KW-1185">Reference proteome</keyword>
<sequence>MTAKRPSTPQNQRTKPHEYDTVTKSRFFHAFDHREDQSLGDVLKDITAEIGQSISRRTAWRWLDCRKQIGDQAYRRTRSQSTKLGRKRKLFDIELENVLHPETNPWREQRHAVQTKKLKLEVHERTLERNLFERKDGAKKFIMARTKKISDRNRAL</sequence>
<name>A0A6G1GW97_9PEZI</name>
<proteinExistence type="predicted"/>